<evidence type="ECO:0000259" key="6">
    <source>
        <dbReference type="PROSITE" id="PS51007"/>
    </source>
</evidence>
<feature type="chain" id="PRO_5012860587" description="Cytochrome c domain-containing protein" evidence="5">
    <location>
        <begin position="19"/>
        <end position="112"/>
    </location>
</feature>
<keyword evidence="2 4" id="KW-0479">Metal-binding</keyword>
<reference evidence="8" key="1">
    <citation type="submission" date="2016-11" db="EMBL/GenBank/DDBJ databases">
        <authorList>
            <person name="Shukria A."/>
            <person name="Stevens D.C."/>
        </authorList>
    </citation>
    <scope>NUCLEOTIDE SEQUENCE [LARGE SCALE GENOMIC DNA]</scope>
    <source>
        <strain evidence="8">Cbfe23</strain>
    </source>
</reference>
<dbReference type="AlphaFoldDB" id="A0A1L9BHE6"/>
<dbReference type="Proteomes" id="UP000182229">
    <property type="component" value="Unassembled WGS sequence"/>
</dbReference>
<dbReference type="EMBL" id="MPIN01000001">
    <property type="protein sequence ID" value="OJH41702.1"/>
    <property type="molecule type" value="Genomic_DNA"/>
</dbReference>
<keyword evidence="1 4" id="KW-0349">Heme</keyword>
<dbReference type="InterPro" id="IPR036909">
    <property type="entry name" value="Cyt_c-like_dom_sf"/>
</dbReference>
<keyword evidence="3 4" id="KW-0408">Iron</keyword>
<evidence type="ECO:0000256" key="3">
    <source>
        <dbReference type="ARBA" id="ARBA00023004"/>
    </source>
</evidence>
<accession>A0A1L9BHE6</accession>
<dbReference type="STRING" id="83449.BON30_00170"/>
<reference evidence="7 8" key="2">
    <citation type="submission" date="2016-12" db="EMBL/GenBank/DDBJ databases">
        <title>Draft Genome Sequence of Cystobacter ferrugineus Strain Cbfe23.</title>
        <authorList>
            <person name="Akbar S."/>
            <person name="Dowd S.E."/>
            <person name="Stevens D.C."/>
        </authorList>
    </citation>
    <scope>NUCLEOTIDE SEQUENCE [LARGE SCALE GENOMIC DNA]</scope>
    <source>
        <strain evidence="7 8">Cbfe23</strain>
    </source>
</reference>
<dbReference type="PROSITE" id="PS51007">
    <property type="entry name" value="CYTC"/>
    <property type="match status" value="1"/>
</dbReference>
<comment type="caution">
    <text evidence="7">The sequence shown here is derived from an EMBL/GenBank/DDBJ whole genome shotgun (WGS) entry which is preliminary data.</text>
</comment>
<evidence type="ECO:0000313" key="8">
    <source>
        <dbReference type="Proteomes" id="UP000182229"/>
    </source>
</evidence>
<evidence type="ECO:0000256" key="1">
    <source>
        <dbReference type="ARBA" id="ARBA00022617"/>
    </source>
</evidence>
<dbReference type="GO" id="GO:0009055">
    <property type="term" value="F:electron transfer activity"/>
    <property type="evidence" value="ECO:0007669"/>
    <property type="project" value="InterPro"/>
</dbReference>
<dbReference type="RefSeq" id="WP_071895697.1">
    <property type="nucleotide sequence ID" value="NZ_MPIN01000001.1"/>
</dbReference>
<dbReference type="SUPFAM" id="SSF46626">
    <property type="entry name" value="Cytochrome c"/>
    <property type="match status" value="1"/>
</dbReference>
<protein>
    <recommendedName>
        <fullName evidence="6">Cytochrome c domain-containing protein</fullName>
    </recommendedName>
</protein>
<dbReference type="InterPro" id="IPR009056">
    <property type="entry name" value="Cyt_c-like_dom"/>
</dbReference>
<evidence type="ECO:0000313" key="7">
    <source>
        <dbReference type="EMBL" id="OJH41702.1"/>
    </source>
</evidence>
<feature type="signal peptide" evidence="5">
    <location>
        <begin position="1"/>
        <end position="18"/>
    </location>
</feature>
<feature type="domain" description="Cytochrome c" evidence="6">
    <location>
        <begin position="19"/>
        <end position="103"/>
    </location>
</feature>
<evidence type="ECO:0000256" key="4">
    <source>
        <dbReference type="PROSITE-ProRule" id="PRU00433"/>
    </source>
</evidence>
<dbReference type="Pfam" id="PF00034">
    <property type="entry name" value="Cytochrom_C"/>
    <property type="match status" value="1"/>
</dbReference>
<dbReference type="GO" id="GO:0046872">
    <property type="term" value="F:metal ion binding"/>
    <property type="evidence" value="ECO:0007669"/>
    <property type="project" value="UniProtKB-KW"/>
</dbReference>
<evidence type="ECO:0000256" key="2">
    <source>
        <dbReference type="ARBA" id="ARBA00022723"/>
    </source>
</evidence>
<keyword evidence="5" id="KW-0732">Signal</keyword>
<sequence length="112" mass="12030">MNRSFPLLVLLMALPAQAGDANHGKQVFTSACGHCHAAQPARNDPPGAKATDNLATWLASHKSSELRQWVKDPWAVNPKTLCDPRQLQPKDVDDLLSFLRGAQSPAPSAPAP</sequence>
<organism evidence="7 8">
    <name type="scientific">Cystobacter ferrugineus</name>
    <dbReference type="NCBI Taxonomy" id="83449"/>
    <lineage>
        <taxon>Bacteria</taxon>
        <taxon>Pseudomonadati</taxon>
        <taxon>Myxococcota</taxon>
        <taxon>Myxococcia</taxon>
        <taxon>Myxococcales</taxon>
        <taxon>Cystobacterineae</taxon>
        <taxon>Archangiaceae</taxon>
        <taxon>Cystobacter</taxon>
    </lineage>
</organism>
<gene>
    <name evidence="7" type="ORF">BON30_00170</name>
</gene>
<dbReference type="OrthoDB" id="5383438at2"/>
<evidence type="ECO:0000256" key="5">
    <source>
        <dbReference type="SAM" id="SignalP"/>
    </source>
</evidence>
<dbReference type="Gene3D" id="1.10.760.10">
    <property type="entry name" value="Cytochrome c-like domain"/>
    <property type="match status" value="1"/>
</dbReference>
<proteinExistence type="predicted"/>
<dbReference type="GO" id="GO:0020037">
    <property type="term" value="F:heme binding"/>
    <property type="evidence" value="ECO:0007669"/>
    <property type="project" value="InterPro"/>
</dbReference>
<name>A0A1L9BHE6_9BACT</name>
<keyword evidence="8" id="KW-1185">Reference proteome</keyword>